<proteinExistence type="predicted"/>
<name>A0A8X6RDW6_TRICX</name>
<evidence type="ECO:0000313" key="1">
    <source>
        <dbReference type="EMBL" id="GFX92260.1"/>
    </source>
</evidence>
<keyword evidence="2" id="KW-1185">Reference proteome</keyword>
<evidence type="ECO:0000313" key="2">
    <source>
        <dbReference type="Proteomes" id="UP000887159"/>
    </source>
</evidence>
<dbReference type="EMBL" id="BMAU01021144">
    <property type="protein sequence ID" value="GFX92260.1"/>
    <property type="molecule type" value="Genomic_DNA"/>
</dbReference>
<comment type="caution">
    <text evidence="1">The sequence shown here is derived from an EMBL/GenBank/DDBJ whole genome shotgun (WGS) entry which is preliminary data.</text>
</comment>
<dbReference type="Proteomes" id="UP000887159">
    <property type="component" value="Unassembled WGS sequence"/>
</dbReference>
<reference evidence="1" key="1">
    <citation type="submission" date="2020-08" db="EMBL/GenBank/DDBJ databases">
        <title>Multicomponent nature underlies the extraordinary mechanical properties of spider dragline silk.</title>
        <authorList>
            <person name="Kono N."/>
            <person name="Nakamura H."/>
            <person name="Mori M."/>
            <person name="Yoshida Y."/>
            <person name="Ohtoshi R."/>
            <person name="Malay A.D."/>
            <person name="Moran D.A.P."/>
            <person name="Tomita M."/>
            <person name="Numata K."/>
            <person name="Arakawa K."/>
        </authorList>
    </citation>
    <scope>NUCLEOTIDE SEQUENCE</scope>
</reference>
<sequence length="142" mass="15957">MLSNTNGQTAINERTCREEFQCPQNGDFDVEDQYRICWSEETSKSPNDSITSGVPGERSVNESWLVEDVIFLTPFRCLDPLGNAHSFQRNKMNLTLAKASCLPLVRKAKSPDLSIIQCRSSRAHLFGFGALRSGHLRSMTFV</sequence>
<accession>A0A8X6RDW6</accession>
<gene>
    <name evidence="1" type="ORF">TNCV_1111871</name>
</gene>
<protein>
    <submittedName>
        <fullName evidence="1">Uncharacterized protein</fullName>
    </submittedName>
</protein>
<dbReference type="AlphaFoldDB" id="A0A8X6RDW6"/>
<organism evidence="1 2">
    <name type="scientific">Trichonephila clavipes</name>
    <name type="common">Golden silk orbweaver</name>
    <name type="synonym">Nephila clavipes</name>
    <dbReference type="NCBI Taxonomy" id="2585209"/>
    <lineage>
        <taxon>Eukaryota</taxon>
        <taxon>Metazoa</taxon>
        <taxon>Ecdysozoa</taxon>
        <taxon>Arthropoda</taxon>
        <taxon>Chelicerata</taxon>
        <taxon>Arachnida</taxon>
        <taxon>Araneae</taxon>
        <taxon>Araneomorphae</taxon>
        <taxon>Entelegynae</taxon>
        <taxon>Araneoidea</taxon>
        <taxon>Nephilidae</taxon>
        <taxon>Trichonephila</taxon>
    </lineage>
</organism>